<comment type="caution">
    <text evidence="1">The sequence shown here is derived from an EMBL/GenBank/DDBJ whole genome shotgun (WGS) entry which is preliminary data.</text>
</comment>
<proteinExistence type="predicted"/>
<accession>X6LZW0</accession>
<evidence type="ECO:0000313" key="2">
    <source>
        <dbReference type="Proteomes" id="UP000023152"/>
    </source>
</evidence>
<dbReference type="Gene3D" id="1.10.150.50">
    <property type="entry name" value="Transcription Factor, Ets-1"/>
    <property type="match status" value="1"/>
</dbReference>
<dbReference type="Proteomes" id="UP000023152">
    <property type="component" value="Unassembled WGS sequence"/>
</dbReference>
<evidence type="ECO:0008006" key="3">
    <source>
        <dbReference type="Google" id="ProtNLM"/>
    </source>
</evidence>
<sequence length="207" mass="24059">MYIYVYVYVYVYIYIYVYQNSPKNSRHILCEACGKETLKFDEMDGFSVPLIRDKRYPVRVTLQYYKATSNGVVTDEVMTEIKAQLDNSQKQADFIGSLVTDGLTERPTDWEAKEIEKIASNSDNDKHVKEALVNLGLFNTYYESFKSNAVDDKALLALTENDLSSLLPKIGDRAKFRQWLDEYKIMRKLLDEEEPDTDFGVNDNIFF</sequence>
<gene>
    <name evidence="1" type="ORF">RFI_30690</name>
</gene>
<organism evidence="1 2">
    <name type="scientific">Reticulomyxa filosa</name>
    <dbReference type="NCBI Taxonomy" id="46433"/>
    <lineage>
        <taxon>Eukaryota</taxon>
        <taxon>Sar</taxon>
        <taxon>Rhizaria</taxon>
        <taxon>Retaria</taxon>
        <taxon>Foraminifera</taxon>
        <taxon>Monothalamids</taxon>
        <taxon>Reticulomyxidae</taxon>
        <taxon>Reticulomyxa</taxon>
    </lineage>
</organism>
<dbReference type="EMBL" id="ASPP01026882">
    <property type="protein sequence ID" value="ETO06702.1"/>
    <property type="molecule type" value="Genomic_DNA"/>
</dbReference>
<dbReference type="AlphaFoldDB" id="X6LZW0"/>
<dbReference type="OrthoDB" id="3598281at2759"/>
<dbReference type="InterPro" id="IPR013761">
    <property type="entry name" value="SAM/pointed_sf"/>
</dbReference>
<evidence type="ECO:0000313" key="1">
    <source>
        <dbReference type="EMBL" id="ETO06702.1"/>
    </source>
</evidence>
<reference evidence="1 2" key="1">
    <citation type="journal article" date="2013" name="Curr. Biol.">
        <title>The Genome of the Foraminiferan Reticulomyxa filosa.</title>
        <authorList>
            <person name="Glockner G."/>
            <person name="Hulsmann N."/>
            <person name="Schleicher M."/>
            <person name="Noegel A.A."/>
            <person name="Eichinger L."/>
            <person name="Gallinger C."/>
            <person name="Pawlowski J."/>
            <person name="Sierra R."/>
            <person name="Euteneuer U."/>
            <person name="Pillet L."/>
            <person name="Moustafa A."/>
            <person name="Platzer M."/>
            <person name="Groth M."/>
            <person name="Szafranski K."/>
            <person name="Schliwa M."/>
        </authorList>
    </citation>
    <scope>NUCLEOTIDE SEQUENCE [LARGE SCALE GENOMIC DNA]</scope>
</reference>
<dbReference type="SUPFAM" id="SSF47769">
    <property type="entry name" value="SAM/Pointed domain"/>
    <property type="match status" value="1"/>
</dbReference>
<name>X6LZW0_RETFI</name>
<protein>
    <recommendedName>
        <fullName evidence="3">SAM domain-containing protein</fullName>
    </recommendedName>
</protein>
<keyword evidence="2" id="KW-1185">Reference proteome</keyword>